<feature type="chain" id="PRO_5002633368" evidence="3">
    <location>
        <begin position="22"/>
        <end position="475"/>
    </location>
</feature>
<name>A1D222_NEOFI</name>
<proteinExistence type="inferred from homology"/>
<feature type="compositionally biased region" description="Low complexity" evidence="2">
    <location>
        <begin position="328"/>
        <end position="397"/>
    </location>
</feature>
<dbReference type="VEuPathDB" id="FungiDB:NFIA_011530"/>
<accession>A1D222</accession>
<feature type="compositionally biased region" description="Low complexity" evidence="2">
    <location>
        <begin position="431"/>
        <end position="443"/>
    </location>
</feature>
<dbReference type="GeneID" id="4591291"/>
<keyword evidence="3" id="KW-0732">Signal</keyword>
<dbReference type="EMBL" id="DS027688">
    <property type="protein sequence ID" value="EAW22465.1"/>
    <property type="molecule type" value="Genomic_DNA"/>
</dbReference>
<dbReference type="OMA" id="FGVKIEC"/>
<organism evidence="4 5">
    <name type="scientific">Neosartorya fischeri (strain ATCC 1020 / DSM 3700 / CBS 544.65 / FGSC A1164 / JCM 1740 / NRRL 181 / WB 181)</name>
    <name type="common">Aspergillus fischerianus</name>
    <dbReference type="NCBI Taxonomy" id="331117"/>
    <lineage>
        <taxon>Eukaryota</taxon>
        <taxon>Fungi</taxon>
        <taxon>Dikarya</taxon>
        <taxon>Ascomycota</taxon>
        <taxon>Pezizomycotina</taxon>
        <taxon>Eurotiomycetes</taxon>
        <taxon>Eurotiomycetidae</taxon>
        <taxon>Eurotiales</taxon>
        <taxon>Aspergillaceae</taxon>
        <taxon>Aspergillus</taxon>
        <taxon>Aspergillus subgen. Fumigati</taxon>
    </lineage>
</organism>
<dbReference type="eggNOG" id="ENOG502QWHV">
    <property type="taxonomic scope" value="Eukaryota"/>
</dbReference>
<feature type="signal peptide" evidence="3">
    <location>
        <begin position="1"/>
        <end position="21"/>
    </location>
</feature>
<feature type="region of interest" description="Disordered" evidence="2">
    <location>
        <begin position="431"/>
        <end position="452"/>
    </location>
</feature>
<dbReference type="InterPro" id="IPR053088">
    <property type="entry name" value="Beta-glucosidase/SUN-like"/>
</dbReference>
<dbReference type="PANTHER" id="PTHR31654">
    <property type="entry name" value="SECRETED BETA-GLUCOSIDASE ADG3-RELATED"/>
    <property type="match status" value="1"/>
</dbReference>
<evidence type="ECO:0000313" key="5">
    <source>
        <dbReference type="Proteomes" id="UP000006702"/>
    </source>
</evidence>
<dbReference type="PANTHER" id="PTHR31654:SF0">
    <property type="entry name" value="SECRETED BETA-GLUCOSIDASE ADG3-RELATED"/>
    <property type="match status" value="1"/>
</dbReference>
<dbReference type="AlphaFoldDB" id="A1D222"/>
<dbReference type="KEGG" id="nfi:NFIA_011530"/>
<gene>
    <name evidence="4" type="ORF">NFIA_011530</name>
</gene>
<protein>
    <submittedName>
        <fullName evidence="4">SUN domain protein (Adg3), putative</fullName>
    </submittedName>
</protein>
<keyword evidence="5" id="KW-1185">Reference proteome</keyword>
<evidence type="ECO:0000313" key="4">
    <source>
        <dbReference type="EMBL" id="EAW22465.1"/>
    </source>
</evidence>
<evidence type="ECO:0000256" key="2">
    <source>
        <dbReference type="SAM" id="MobiDB-lite"/>
    </source>
</evidence>
<evidence type="ECO:0000256" key="1">
    <source>
        <dbReference type="ARBA" id="ARBA00010579"/>
    </source>
</evidence>
<reference evidence="5" key="1">
    <citation type="journal article" date="2008" name="PLoS Genet.">
        <title>Genomic islands in the pathogenic filamentous fungus Aspergillus fumigatus.</title>
        <authorList>
            <person name="Fedorova N.D."/>
            <person name="Khaldi N."/>
            <person name="Joardar V.S."/>
            <person name="Maiti R."/>
            <person name="Amedeo P."/>
            <person name="Anderson M.J."/>
            <person name="Crabtree J."/>
            <person name="Silva J.C."/>
            <person name="Badger J.H."/>
            <person name="Albarraq A."/>
            <person name="Angiuoli S."/>
            <person name="Bussey H."/>
            <person name="Bowyer P."/>
            <person name="Cotty P.J."/>
            <person name="Dyer P.S."/>
            <person name="Egan A."/>
            <person name="Galens K."/>
            <person name="Fraser-Liggett C.M."/>
            <person name="Haas B.J."/>
            <person name="Inman J.M."/>
            <person name="Kent R."/>
            <person name="Lemieux S."/>
            <person name="Malavazi I."/>
            <person name="Orvis J."/>
            <person name="Roemer T."/>
            <person name="Ronning C.M."/>
            <person name="Sundaram J.P."/>
            <person name="Sutton G."/>
            <person name="Turner G."/>
            <person name="Venter J.C."/>
            <person name="White O.R."/>
            <person name="Whitty B.R."/>
            <person name="Youngman P."/>
            <person name="Wolfe K.H."/>
            <person name="Goldman G.H."/>
            <person name="Wortman J.R."/>
            <person name="Jiang B."/>
            <person name="Denning D.W."/>
            <person name="Nierman W.C."/>
        </authorList>
    </citation>
    <scope>NUCLEOTIDE SEQUENCE [LARGE SCALE GENOMIC DNA]</scope>
    <source>
        <strain evidence="5">ATCC 1020 / DSM 3700 / CBS 544.65 / FGSC A1164 / JCM 1740 / NRRL 181 / WB 181</strain>
    </source>
</reference>
<sequence length="475" mass="48751">MRFAMVSGASALLWFVASVEASKHAHLHHLRHEHGAVHSVAEVGAPLEKRGGKCQFPTDAGLVAVTPNMKNAGWAMSPDQACEPGNYCPYACPPGQVSMQWDPEATTYSYPMSMNGGLYCDKDGQIKKPFPDKPYCQDGTGAVGAKNKCSKQVAICQTVLPGNEAMLIPTLVEDVATLAVPDLSYWCETAAHFYINPPGYDTETACVWGTSSSPLGNWSPYVAGANTDGDGNTFVKIGWNPIYLEPTTPFRDVVPDFGVEIECEGGGCNGLPCKIDPAVNAVNEMIGSTAVGAGGATFCVVTVPKGEKANVVVFEKSGGGSGSGNDNSHSTTAAPSTTSEPSSTTTTTTSSSTASSSTSTPASSSSSEPTDTDSSSSSATVTPSASSDPSSSAKASSAGQASESGAFSYTYKPHVFVEQSVSVQAMADETAGPAQATATPTPASKEKEKEGSAADVAVSVLTLGMGAVAAIMINL</sequence>
<dbReference type="Pfam" id="PF03856">
    <property type="entry name" value="SUN"/>
    <property type="match status" value="1"/>
</dbReference>
<dbReference type="HOGENOM" id="CLU_026108_1_1_1"/>
<dbReference type="OrthoDB" id="5554151at2759"/>
<dbReference type="InterPro" id="IPR005556">
    <property type="entry name" value="SUN"/>
</dbReference>
<feature type="region of interest" description="Disordered" evidence="2">
    <location>
        <begin position="317"/>
        <end position="397"/>
    </location>
</feature>
<dbReference type="Proteomes" id="UP000006702">
    <property type="component" value="Unassembled WGS sequence"/>
</dbReference>
<dbReference type="RefSeq" id="XP_001264362.1">
    <property type="nucleotide sequence ID" value="XM_001264361.1"/>
</dbReference>
<comment type="similarity">
    <text evidence="1">Belongs to the SUN family.</text>
</comment>
<evidence type="ECO:0000256" key="3">
    <source>
        <dbReference type="SAM" id="SignalP"/>
    </source>
</evidence>